<accession>A1ZQN5</accession>
<dbReference type="Proteomes" id="UP000004095">
    <property type="component" value="Unassembled WGS sequence"/>
</dbReference>
<sequence>MMPQFTFISSAQAKGTLLSFAELKKGNFVVAQPSEKFSLATTMVTDIPDKLWDFCQSISAQVQRKVIKPNGYTLTTFVFAYQAPEFDIQITRKLKDSFYILWLPNYAESPENYQIEIEVSTESSEIASKIQDFLLKVTQDKNAHIR</sequence>
<dbReference type="RefSeq" id="WP_002699819.1">
    <property type="nucleotide sequence ID" value="NZ_AAWS01000024.1"/>
</dbReference>
<dbReference type="AlphaFoldDB" id="A1ZQN5"/>
<comment type="caution">
    <text evidence="1">The sequence shown here is derived from an EMBL/GenBank/DDBJ whole genome shotgun (WGS) entry which is preliminary data.</text>
</comment>
<name>A1ZQN5_MICM2</name>
<gene>
    <name evidence="1" type="ORF">M23134_08359</name>
</gene>
<protein>
    <submittedName>
        <fullName evidence="1">Uncharacterized protein</fullName>
    </submittedName>
</protein>
<proteinExistence type="predicted"/>
<evidence type="ECO:0000313" key="2">
    <source>
        <dbReference type="Proteomes" id="UP000004095"/>
    </source>
</evidence>
<reference evidence="1 2" key="1">
    <citation type="submission" date="2007-01" db="EMBL/GenBank/DDBJ databases">
        <authorList>
            <person name="Haygood M."/>
            <person name="Podell S."/>
            <person name="Anderson C."/>
            <person name="Hopkinson B."/>
            <person name="Roe K."/>
            <person name="Barbeau K."/>
            <person name="Gaasterland T."/>
            <person name="Ferriera S."/>
            <person name="Johnson J."/>
            <person name="Kravitz S."/>
            <person name="Beeson K."/>
            <person name="Sutton G."/>
            <person name="Rogers Y.-H."/>
            <person name="Friedman R."/>
            <person name="Frazier M."/>
            <person name="Venter J.C."/>
        </authorList>
    </citation>
    <scope>NUCLEOTIDE SEQUENCE [LARGE SCALE GENOMIC DNA]</scope>
    <source>
        <strain evidence="1 2">ATCC 23134</strain>
    </source>
</reference>
<keyword evidence="2" id="KW-1185">Reference proteome</keyword>
<evidence type="ECO:0000313" key="1">
    <source>
        <dbReference type="EMBL" id="EAY27407.1"/>
    </source>
</evidence>
<dbReference type="EMBL" id="AAWS01000024">
    <property type="protein sequence ID" value="EAY27407.1"/>
    <property type="molecule type" value="Genomic_DNA"/>
</dbReference>
<organism evidence="1 2">
    <name type="scientific">Microscilla marina ATCC 23134</name>
    <dbReference type="NCBI Taxonomy" id="313606"/>
    <lineage>
        <taxon>Bacteria</taxon>
        <taxon>Pseudomonadati</taxon>
        <taxon>Bacteroidota</taxon>
        <taxon>Cytophagia</taxon>
        <taxon>Cytophagales</taxon>
        <taxon>Microscillaceae</taxon>
        <taxon>Microscilla</taxon>
    </lineage>
</organism>